<dbReference type="CDD" id="cd03809">
    <property type="entry name" value="GT4_MtfB-like"/>
    <property type="match status" value="1"/>
</dbReference>
<dbReference type="GO" id="GO:0016757">
    <property type="term" value="F:glycosyltransferase activity"/>
    <property type="evidence" value="ECO:0007669"/>
    <property type="project" value="InterPro"/>
</dbReference>
<name>A0A2M7BT83_9BACT</name>
<dbReference type="SUPFAM" id="SSF53756">
    <property type="entry name" value="UDP-Glycosyltransferase/glycogen phosphorylase"/>
    <property type="match status" value="1"/>
</dbReference>
<evidence type="ECO:0000313" key="4">
    <source>
        <dbReference type="Proteomes" id="UP000230119"/>
    </source>
</evidence>
<evidence type="ECO:0000313" key="3">
    <source>
        <dbReference type="EMBL" id="PIV08709.1"/>
    </source>
</evidence>
<dbReference type="PANTHER" id="PTHR46401:SF2">
    <property type="entry name" value="GLYCOSYLTRANSFERASE WBBK-RELATED"/>
    <property type="match status" value="1"/>
</dbReference>
<dbReference type="GO" id="GO:0009103">
    <property type="term" value="P:lipopolysaccharide biosynthetic process"/>
    <property type="evidence" value="ECO:0007669"/>
    <property type="project" value="TreeGrafter"/>
</dbReference>
<dbReference type="Proteomes" id="UP000230119">
    <property type="component" value="Unassembled WGS sequence"/>
</dbReference>
<feature type="domain" description="Glycosyl transferase family 1" evidence="2">
    <location>
        <begin position="190"/>
        <end position="341"/>
    </location>
</feature>
<reference evidence="4" key="1">
    <citation type="submission" date="2017-09" db="EMBL/GenBank/DDBJ databases">
        <title>Depth-based differentiation of microbial function through sediment-hosted aquifers and enrichment of novel symbionts in the deep terrestrial subsurface.</title>
        <authorList>
            <person name="Probst A.J."/>
            <person name="Ladd B."/>
            <person name="Jarett J.K."/>
            <person name="Geller-Mcgrath D.E."/>
            <person name="Sieber C.M.K."/>
            <person name="Emerson J.B."/>
            <person name="Anantharaman K."/>
            <person name="Thomas B.C."/>
            <person name="Malmstrom R."/>
            <person name="Stieglmeier M."/>
            <person name="Klingl A."/>
            <person name="Woyke T."/>
            <person name="Ryan C.M."/>
            <person name="Banfield J.F."/>
        </authorList>
    </citation>
    <scope>NUCLEOTIDE SEQUENCE [LARGE SCALE GENOMIC DNA]</scope>
</reference>
<dbReference type="PANTHER" id="PTHR46401">
    <property type="entry name" value="GLYCOSYLTRANSFERASE WBBK-RELATED"/>
    <property type="match status" value="1"/>
</dbReference>
<organism evidence="3 4">
    <name type="scientific">Candidatus Roizmanbacteria bacterium CG03_land_8_20_14_0_80_39_12</name>
    <dbReference type="NCBI Taxonomy" id="1974847"/>
    <lineage>
        <taxon>Bacteria</taxon>
        <taxon>Candidatus Roizmaniibacteriota</taxon>
    </lineage>
</organism>
<comment type="caution">
    <text evidence="3">The sequence shown here is derived from an EMBL/GenBank/DDBJ whole genome shotgun (WGS) entry which is preliminary data.</text>
</comment>
<evidence type="ECO:0000259" key="2">
    <source>
        <dbReference type="Pfam" id="PF00534"/>
    </source>
</evidence>
<dbReference type="Gene3D" id="3.40.50.2000">
    <property type="entry name" value="Glycogen Phosphorylase B"/>
    <property type="match status" value="2"/>
</dbReference>
<proteinExistence type="predicted"/>
<gene>
    <name evidence="3" type="ORF">COS52_01290</name>
</gene>
<dbReference type="EMBL" id="PEVA01000052">
    <property type="protein sequence ID" value="PIV08709.1"/>
    <property type="molecule type" value="Genomic_DNA"/>
</dbReference>
<protein>
    <recommendedName>
        <fullName evidence="2">Glycosyl transferase family 1 domain-containing protein</fullName>
    </recommendedName>
</protein>
<accession>A0A2M7BT83</accession>
<sequence>MNIGIDISQIVYEGTGVGRFTRGLIETILHYDNKNKWTFFFSAFRGKIDEGILNKIKKSPHRYVRLPLSPNMLSFLWNTLHIVPIEVFTGPLDVFICSDWTEPPSRCKKATIVHDFAYLRYPDTVHSSILSTQKKRMEWVKKESSFIITPSKATQKDVSHFFSIPLDKVTPLYSGVMVEKPSITILNETKNKYNLHKKFVLSVGKLEPRKNISRLIDAFTSLGNNEWELIIVGPQGWDGQDSQKKYKNIHFTGYVSESELHALYELCEFFVYPSLWEGFGYPLIEAMQHSKAVATSNNSSLAELGDGRGLVFNPLSVSEITESLKMLMTDQVVRQRYEKKGFEYAKQFTWMRYYEGLMKVIS</sequence>
<dbReference type="Pfam" id="PF00534">
    <property type="entry name" value="Glycos_transf_1"/>
    <property type="match status" value="1"/>
</dbReference>
<evidence type="ECO:0000256" key="1">
    <source>
        <dbReference type="ARBA" id="ARBA00022679"/>
    </source>
</evidence>
<dbReference type="AlphaFoldDB" id="A0A2M7BT83"/>
<dbReference type="InterPro" id="IPR001296">
    <property type="entry name" value="Glyco_trans_1"/>
</dbReference>
<keyword evidence="1" id="KW-0808">Transferase</keyword>